<feature type="transmembrane region" description="Helical" evidence="1">
    <location>
        <begin position="37"/>
        <end position="55"/>
    </location>
</feature>
<protein>
    <submittedName>
        <fullName evidence="2">Uncharacterized protein</fullName>
    </submittedName>
</protein>
<keyword evidence="1" id="KW-0472">Membrane</keyword>
<name>A0A197K5K8_9FUNG</name>
<reference evidence="2 3" key="1">
    <citation type="submission" date="2016-05" db="EMBL/GenBank/DDBJ databases">
        <title>Genome sequencing reveals origins of a unique bacterial endosymbiosis in the earliest lineages of terrestrial Fungi.</title>
        <authorList>
            <consortium name="DOE Joint Genome Institute"/>
            <person name="Uehling J."/>
            <person name="Gryganskyi A."/>
            <person name="Hameed K."/>
            <person name="Tschaplinski T."/>
            <person name="Misztal P."/>
            <person name="Wu S."/>
            <person name="Desiro A."/>
            <person name="Vande Pol N."/>
            <person name="Du Z.-Y."/>
            <person name="Zienkiewicz A."/>
            <person name="Zienkiewicz K."/>
            <person name="Morin E."/>
            <person name="Tisserant E."/>
            <person name="Splivallo R."/>
            <person name="Hainaut M."/>
            <person name="Henrissat B."/>
            <person name="Ohm R."/>
            <person name="Kuo A."/>
            <person name="Yan J."/>
            <person name="Lipzen A."/>
            <person name="Nolan M."/>
            <person name="Labutti K."/>
            <person name="Barry K."/>
            <person name="Goldstein A."/>
            <person name="Labbe J."/>
            <person name="Schadt C."/>
            <person name="Tuskan G."/>
            <person name="Grigoriev I."/>
            <person name="Martin F."/>
            <person name="Vilgalys R."/>
            <person name="Bonito G."/>
        </authorList>
    </citation>
    <scope>NUCLEOTIDE SEQUENCE [LARGE SCALE GENOMIC DNA]</scope>
    <source>
        <strain evidence="2 3">AG-77</strain>
    </source>
</reference>
<dbReference type="EMBL" id="KV442028">
    <property type="protein sequence ID" value="OAQ31734.1"/>
    <property type="molecule type" value="Genomic_DNA"/>
</dbReference>
<keyword evidence="1" id="KW-1133">Transmembrane helix</keyword>
<gene>
    <name evidence="2" type="ORF">K457DRAFT_123998</name>
</gene>
<organism evidence="2 3">
    <name type="scientific">Linnemannia elongata AG-77</name>
    <dbReference type="NCBI Taxonomy" id="1314771"/>
    <lineage>
        <taxon>Eukaryota</taxon>
        <taxon>Fungi</taxon>
        <taxon>Fungi incertae sedis</taxon>
        <taxon>Mucoromycota</taxon>
        <taxon>Mortierellomycotina</taxon>
        <taxon>Mortierellomycetes</taxon>
        <taxon>Mortierellales</taxon>
        <taxon>Mortierellaceae</taxon>
        <taxon>Linnemannia</taxon>
    </lineage>
</organism>
<keyword evidence="3" id="KW-1185">Reference proteome</keyword>
<sequence>MTNHSFTSIAFTLIPRFMSEASSQLDGTLLEGSFSTYLVVATIRLAFLMCNSYVFGLNLRQLYFYCSVTLAYPMLVNFLIVILGAVFGFLVCVCSYTGMNYLTNSIFREIRGNERERLSLV</sequence>
<evidence type="ECO:0000313" key="3">
    <source>
        <dbReference type="Proteomes" id="UP000078512"/>
    </source>
</evidence>
<evidence type="ECO:0000313" key="2">
    <source>
        <dbReference type="EMBL" id="OAQ31734.1"/>
    </source>
</evidence>
<evidence type="ECO:0000256" key="1">
    <source>
        <dbReference type="SAM" id="Phobius"/>
    </source>
</evidence>
<proteinExistence type="predicted"/>
<feature type="transmembrane region" description="Helical" evidence="1">
    <location>
        <begin position="62"/>
        <end position="91"/>
    </location>
</feature>
<dbReference type="Proteomes" id="UP000078512">
    <property type="component" value="Unassembled WGS sequence"/>
</dbReference>
<keyword evidence="1" id="KW-0812">Transmembrane</keyword>
<dbReference type="AlphaFoldDB" id="A0A197K5K8"/>
<accession>A0A197K5K8</accession>